<protein>
    <submittedName>
        <fullName evidence="5">DNA starvation/stationary phase protection protein</fullName>
    </submittedName>
</protein>
<comment type="caution">
    <text evidence="5">The sequence shown here is derived from an EMBL/GenBank/DDBJ whole genome shotgun (WGS) entry which is preliminary data.</text>
</comment>
<dbReference type="AlphaFoldDB" id="A0AAW3ZNK6"/>
<comment type="similarity">
    <text evidence="1 2">Belongs to the Dps family.</text>
</comment>
<accession>A0AAW3ZNK6</accession>
<feature type="compositionally biased region" description="Basic residues" evidence="3">
    <location>
        <begin position="1"/>
        <end position="13"/>
    </location>
</feature>
<dbReference type="InterPro" id="IPR002177">
    <property type="entry name" value="DPS_DNA-bd"/>
</dbReference>
<gene>
    <name evidence="5" type="ORF">IFO71_15360</name>
</gene>
<dbReference type="Proteomes" id="UP000613768">
    <property type="component" value="Unassembled WGS sequence"/>
</dbReference>
<sequence>MSKSKAKASKKASKPTSLPVDIGISKGDRQAIADSLSRLLADSYSLYLKTHNFHWNITGPMFNTLHLMFETQYTEQWQALDDIAERIRALGQRAPGSYREFARLSSIDDNAADIAAGDWRGMVTELVLANEAVCRTAREAFKATDKAADQPTEDLLTQRLQVHEKTAWMLRSLLE</sequence>
<dbReference type="RefSeq" id="WP_192030541.1">
    <property type="nucleotide sequence ID" value="NZ_JACYTR010000041.1"/>
</dbReference>
<organism evidence="5 6">
    <name type="scientific">Pseudomarimonas arenosa</name>
    <dbReference type="NCBI Taxonomy" id="2774145"/>
    <lineage>
        <taxon>Bacteria</taxon>
        <taxon>Pseudomonadati</taxon>
        <taxon>Pseudomonadota</taxon>
        <taxon>Gammaproteobacteria</taxon>
        <taxon>Lysobacterales</taxon>
        <taxon>Lysobacteraceae</taxon>
        <taxon>Pseudomarimonas</taxon>
    </lineage>
</organism>
<dbReference type="EMBL" id="JACYTR010000041">
    <property type="protein sequence ID" value="MBD8527119.1"/>
    <property type="molecule type" value="Genomic_DNA"/>
</dbReference>
<dbReference type="InterPro" id="IPR023188">
    <property type="entry name" value="DPS_DNA-bd_CS"/>
</dbReference>
<dbReference type="PANTHER" id="PTHR42932">
    <property type="entry name" value="GENERAL STRESS PROTEIN 20U"/>
    <property type="match status" value="1"/>
</dbReference>
<evidence type="ECO:0000259" key="4">
    <source>
        <dbReference type="Pfam" id="PF00210"/>
    </source>
</evidence>
<evidence type="ECO:0000256" key="3">
    <source>
        <dbReference type="SAM" id="MobiDB-lite"/>
    </source>
</evidence>
<reference evidence="5 6" key="1">
    <citation type="submission" date="2020-09" db="EMBL/GenBank/DDBJ databases">
        <title>Pseudoxanthomonas sp. CAU 1598 isolated from sand of Yaerae Beach.</title>
        <authorList>
            <person name="Kim W."/>
        </authorList>
    </citation>
    <scope>NUCLEOTIDE SEQUENCE [LARGE SCALE GENOMIC DNA]</scope>
    <source>
        <strain evidence="5 6">CAU 1598</strain>
    </source>
</reference>
<dbReference type="InterPro" id="IPR008331">
    <property type="entry name" value="Ferritin_DPS_dom"/>
</dbReference>
<name>A0AAW3ZNK6_9GAMM</name>
<evidence type="ECO:0000256" key="1">
    <source>
        <dbReference type="ARBA" id="ARBA00009497"/>
    </source>
</evidence>
<feature type="domain" description="Ferritin/DPS" evidence="4">
    <location>
        <begin position="35"/>
        <end position="175"/>
    </location>
</feature>
<evidence type="ECO:0000313" key="5">
    <source>
        <dbReference type="EMBL" id="MBD8527119.1"/>
    </source>
</evidence>
<dbReference type="PRINTS" id="PR01346">
    <property type="entry name" value="HELNAPAPROT"/>
</dbReference>
<evidence type="ECO:0000256" key="2">
    <source>
        <dbReference type="RuleBase" id="RU003875"/>
    </source>
</evidence>
<feature type="region of interest" description="Disordered" evidence="3">
    <location>
        <begin position="1"/>
        <end position="21"/>
    </location>
</feature>
<evidence type="ECO:0000313" key="6">
    <source>
        <dbReference type="Proteomes" id="UP000613768"/>
    </source>
</evidence>
<dbReference type="PROSITE" id="PS00819">
    <property type="entry name" value="DPS_2"/>
    <property type="match status" value="1"/>
</dbReference>
<dbReference type="InterPro" id="IPR009078">
    <property type="entry name" value="Ferritin-like_SF"/>
</dbReference>
<dbReference type="SUPFAM" id="SSF47240">
    <property type="entry name" value="Ferritin-like"/>
    <property type="match status" value="1"/>
</dbReference>
<dbReference type="CDD" id="cd01043">
    <property type="entry name" value="DPS"/>
    <property type="match status" value="1"/>
</dbReference>
<dbReference type="GO" id="GO:0016722">
    <property type="term" value="F:oxidoreductase activity, acting on metal ions"/>
    <property type="evidence" value="ECO:0007669"/>
    <property type="project" value="InterPro"/>
</dbReference>
<dbReference type="GO" id="GO:0008199">
    <property type="term" value="F:ferric iron binding"/>
    <property type="evidence" value="ECO:0007669"/>
    <property type="project" value="InterPro"/>
</dbReference>
<proteinExistence type="inferred from homology"/>
<dbReference type="PROSITE" id="PS00818">
    <property type="entry name" value="DPS_1"/>
    <property type="match status" value="1"/>
</dbReference>
<dbReference type="InterPro" id="IPR012347">
    <property type="entry name" value="Ferritin-like"/>
</dbReference>
<keyword evidence="6" id="KW-1185">Reference proteome</keyword>
<dbReference type="Pfam" id="PF00210">
    <property type="entry name" value="Ferritin"/>
    <property type="match status" value="1"/>
</dbReference>
<dbReference type="PIRSF" id="PIRSF005900">
    <property type="entry name" value="Dps"/>
    <property type="match status" value="1"/>
</dbReference>
<dbReference type="PANTHER" id="PTHR42932:SF3">
    <property type="entry name" value="DNA PROTECTION DURING STARVATION PROTEIN"/>
    <property type="match status" value="1"/>
</dbReference>
<dbReference type="Gene3D" id="1.20.1260.10">
    <property type="match status" value="1"/>
</dbReference>